<dbReference type="RefSeq" id="WP_183324741.1">
    <property type="nucleotide sequence ID" value="NZ_JACHXP010000004.1"/>
</dbReference>
<evidence type="ECO:0000313" key="2">
    <source>
        <dbReference type="Proteomes" id="UP000547614"/>
    </source>
</evidence>
<gene>
    <name evidence="1" type="ORF">FHR94_001225</name>
</gene>
<protein>
    <submittedName>
        <fullName evidence="1">Uncharacterized protein</fullName>
    </submittedName>
</protein>
<reference evidence="1 2" key="1">
    <citation type="submission" date="2020-08" db="EMBL/GenBank/DDBJ databases">
        <title>Genomic Encyclopedia of Type Strains, Phase III (KMG-III): the genomes of soil and plant-associated and newly described type strains.</title>
        <authorList>
            <person name="Whitman W."/>
        </authorList>
    </citation>
    <scope>NUCLEOTIDE SEQUENCE [LARGE SCALE GENOMIC DNA]</scope>
    <source>
        <strain evidence="1 2">CECT 7282</strain>
    </source>
</reference>
<sequence length="105" mass="12306">MQSFNGRWRITWMKMWPQDYVDIIEPGYVQFSGNEGELLFGTVHGWMDVRYSVDKRRAEFSWQGDDEGEECSGRGWVTLCDRDNAEGELFIHMGDESAMTLRMEP</sequence>
<proteinExistence type="predicted"/>
<accession>A0A839V4B2</accession>
<dbReference type="EMBL" id="JACHXP010000004">
    <property type="protein sequence ID" value="MBB3190001.1"/>
    <property type="molecule type" value="Genomic_DNA"/>
</dbReference>
<comment type="caution">
    <text evidence="1">The sequence shown here is derived from an EMBL/GenBank/DDBJ whole genome shotgun (WGS) entry which is preliminary data.</text>
</comment>
<evidence type="ECO:0000313" key="1">
    <source>
        <dbReference type="EMBL" id="MBB3190001.1"/>
    </source>
</evidence>
<organism evidence="1 2">
    <name type="scientific">Halomonas cerina</name>
    <dbReference type="NCBI Taxonomy" id="447424"/>
    <lineage>
        <taxon>Bacteria</taxon>
        <taxon>Pseudomonadati</taxon>
        <taxon>Pseudomonadota</taxon>
        <taxon>Gammaproteobacteria</taxon>
        <taxon>Oceanospirillales</taxon>
        <taxon>Halomonadaceae</taxon>
        <taxon>Halomonas</taxon>
    </lineage>
</organism>
<keyword evidence="2" id="KW-1185">Reference proteome</keyword>
<dbReference type="Proteomes" id="UP000547614">
    <property type="component" value="Unassembled WGS sequence"/>
</dbReference>
<name>A0A839V4B2_9GAMM</name>
<dbReference type="AlphaFoldDB" id="A0A839V4B2"/>